<evidence type="ECO:0000313" key="1">
    <source>
        <dbReference type="EMBL" id="ALO46834.1"/>
    </source>
</evidence>
<gene>
    <name evidence="1" type="ORF">PS2015_2199</name>
</gene>
<dbReference type="EMBL" id="CP013189">
    <property type="protein sequence ID" value="ALO46834.1"/>
    <property type="molecule type" value="Genomic_DNA"/>
</dbReference>
<dbReference type="AlphaFoldDB" id="A0A0S2KFU6"/>
<keyword evidence="2" id="KW-1185">Reference proteome</keyword>
<organism evidence="1 2">
    <name type="scientific">Pseudohongiella spirulinae</name>
    <dbReference type="NCBI Taxonomy" id="1249552"/>
    <lineage>
        <taxon>Bacteria</taxon>
        <taxon>Pseudomonadati</taxon>
        <taxon>Pseudomonadota</taxon>
        <taxon>Gammaproteobacteria</taxon>
        <taxon>Pseudomonadales</taxon>
        <taxon>Pseudohongiellaceae</taxon>
        <taxon>Pseudohongiella</taxon>
    </lineage>
</organism>
<reference evidence="1 2" key="1">
    <citation type="submission" date="2015-11" db="EMBL/GenBank/DDBJ databases">
        <authorList>
            <person name="Zhang Y."/>
            <person name="Guo Z."/>
        </authorList>
    </citation>
    <scope>NUCLEOTIDE SEQUENCE [LARGE SCALE GENOMIC DNA]</scope>
    <source>
        <strain evidence="1 2">KCTC 32221</strain>
    </source>
</reference>
<evidence type="ECO:0000313" key="2">
    <source>
        <dbReference type="Proteomes" id="UP000065641"/>
    </source>
</evidence>
<sequence length="76" mass="8526">MRELAQSEVINANGGRFWGPLTIGYTVFTMVRDFDQTLDWANSAWGSYSEAINSQGNSMLGLQDFVDGHPYYRQGS</sequence>
<dbReference type="KEGG" id="pspi:PS2015_2199"/>
<name>A0A0S2KFU6_9GAMM</name>
<dbReference type="Proteomes" id="UP000065641">
    <property type="component" value="Chromosome"/>
</dbReference>
<proteinExistence type="predicted"/>
<protein>
    <submittedName>
        <fullName evidence="1">Uncharacterized protein</fullName>
    </submittedName>
</protein>
<accession>A0A0S2KFU6</accession>